<dbReference type="InterPro" id="IPR011152">
    <property type="entry name" value="Pesterase_MJ0912"/>
</dbReference>
<dbReference type="Pfam" id="PF12850">
    <property type="entry name" value="Metallophos_2"/>
    <property type="match status" value="1"/>
</dbReference>
<reference evidence="3" key="2">
    <citation type="submission" date="2020-09" db="EMBL/GenBank/DDBJ databases">
        <authorList>
            <person name="Sun Q."/>
            <person name="Zhou Y."/>
        </authorList>
    </citation>
    <scope>NUCLEOTIDE SEQUENCE</scope>
    <source>
        <strain evidence="3">CGMCC 1.15958</strain>
    </source>
</reference>
<dbReference type="Gene3D" id="3.60.21.10">
    <property type="match status" value="1"/>
</dbReference>
<accession>A0A917DRZ6</accession>
<feature type="domain" description="Calcineurin-like phosphoesterase" evidence="2">
    <location>
        <begin position="35"/>
        <end position="206"/>
    </location>
</feature>
<name>A0A917DRZ6_9BACT</name>
<comment type="similarity">
    <text evidence="1">Belongs to the metallophosphoesterase superfamily. YfcE family.</text>
</comment>
<organism evidence="3 4">
    <name type="scientific">Emticicia aquatilis</name>
    <dbReference type="NCBI Taxonomy" id="1537369"/>
    <lineage>
        <taxon>Bacteria</taxon>
        <taxon>Pseudomonadati</taxon>
        <taxon>Bacteroidota</taxon>
        <taxon>Cytophagia</taxon>
        <taxon>Cytophagales</taxon>
        <taxon>Leadbetterellaceae</taxon>
        <taxon>Emticicia</taxon>
    </lineage>
</organism>
<dbReference type="PIRSF" id="PIRSF000883">
    <property type="entry name" value="Pesterase_MJ0912"/>
    <property type="match status" value="1"/>
</dbReference>
<gene>
    <name evidence="3" type="ORF">GCM10011514_26750</name>
</gene>
<dbReference type="AlphaFoldDB" id="A0A917DRZ6"/>
<proteinExistence type="inferred from homology"/>
<keyword evidence="4" id="KW-1185">Reference proteome</keyword>
<dbReference type="CDD" id="cd00838">
    <property type="entry name" value="MPP_superfamily"/>
    <property type="match status" value="1"/>
</dbReference>
<dbReference type="RefSeq" id="WP_188766609.1">
    <property type="nucleotide sequence ID" value="NZ_BMKK01000005.1"/>
</dbReference>
<dbReference type="Proteomes" id="UP000609064">
    <property type="component" value="Unassembled WGS sequence"/>
</dbReference>
<protein>
    <submittedName>
        <fullName evidence="3">Phosphoesterase</fullName>
    </submittedName>
</protein>
<evidence type="ECO:0000313" key="3">
    <source>
        <dbReference type="EMBL" id="GGD61360.1"/>
    </source>
</evidence>
<evidence type="ECO:0000313" key="4">
    <source>
        <dbReference type="Proteomes" id="UP000609064"/>
    </source>
</evidence>
<evidence type="ECO:0000256" key="1">
    <source>
        <dbReference type="ARBA" id="ARBA00008950"/>
    </source>
</evidence>
<comment type="caution">
    <text evidence="3">The sequence shown here is derived from an EMBL/GenBank/DDBJ whole genome shotgun (WGS) entry which is preliminary data.</text>
</comment>
<dbReference type="InterPro" id="IPR029052">
    <property type="entry name" value="Metallo-depent_PP-like"/>
</dbReference>
<reference evidence="3" key="1">
    <citation type="journal article" date="2014" name="Int. J. Syst. Evol. Microbiol.">
        <title>Complete genome sequence of Corynebacterium casei LMG S-19264T (=DSM 44701T), isolated from a smear-ripened cheese.</title>
        <authorList>
            <consortium name="US DOE Joint Genome Institute (JGI-PGF)"/>
            <person name="Walter F."/>
            <person name="Albersmeier A."/>
            <person name="Kalinowski J."/>
            <person name="Ruckert C."/>
        </authorList>
    </citation>
    <scope>NUCLEOTIDE SEQUENCE</scope>
    <source>
        <strain evidence="3">CGMCC 1.15958</strain>
    </source>
</reference>
<dbReference type="InterPro" id="IPR024654">
    <property type="entry name" value="Calcineurin-like_PHP_lpxH"/>
</dbReference>
<sequence length="275" mass="31080">MNQLTKNIGRLSGKVLVFGGVYSNYQSLEELYRIAQVEGIKPSNIISTGDIVGYCAAPSECLDFIEDWKIHGIQGNVEQNLINGTDDCGCNFEEGSRCDIFSKQWFPYAMARMTERNMTFLGQLPEKISFEYADKKIDVIHGSFDNISEFIFKSTDWAIKKHNFDQTDADVILAGHCGLPFADVQDGKYWLNAGVIGMPANDGTARVWYLILDDADGQFSYKFHNYEYESFEANQLMLENGLPFSYSETLLTGIWDNNEILPDEETALEGIPIEF</sequence>
<dbReference type="SUPFAM" id="SSF56300">
    <property type="entry name" value="Metallo-dependent phosphatases"/>
    <property type="match status" value="1"/>
</dbReference>
<dbReference type="EMBL" id="BMKK01000005">
    <property type="protein sequence ID" value="GGD61360.1"/>
    <property type="molecule type" value="Genomic_DNA"/>
</dbReference>
<evidence type="ECO:0000259" key="2">
    <source>
        <dbReference type="Pfam" id="PF12850"/>
    </source>
</evidence>